<reference evidence="3" key="1">
    <citation type="submission" date="2020-05" db="EMBL/GenBank/DDBJ databases">
        <authorList>
            <person name="Chiriac C."/>
            <person name="Salcher M."/>
            <person name="Ghai R."/>
            <person name="Kavagutti S V."/>
        </authorList>
    </citation>
    <scope>NUCLEOTIDE SEQUENCE</scope>
</reference>
<feature type="region of interest" description="Disordered" evidence="1">
    <location>
        <begin position="1"/>
        <end position="54"/>
    </location>
</feature>
<evidence type="ECO:0000256" key="1">
    <source>
        <dbReference type="SAM" id="MobiDB-lite"/>
    </source>
</evidence>
<evidence type="ECO:0000313" key="2">
    <source>
        <dbReference type="EMBL" id="CAB4825365.1"/>
    </source>
</evidence>
<proteinExistence type="predicted"/>
<protein>
    <submittedName>
        <fullName evidence="3">Unannotated protein</fullName>
    </submittedName>
</protein>
<sequence length="98" mass="10955">MRGSQDGKTIERRAGPQFLNDANDRVSNNHSAKQHVGPNAVSNNDQHQHESDDPVDWVDHICANNLPDRAIRGMRQGIDLACRNPLVYLCRGEPRCSP</sequence>
<dbReference type="AlphaFoldDB" id="A0A6J7S6C9"/>
<organism evidence="3">
    <name type="scientific">freshwater metagenome</name>
    <dbReference type="NCBI Taxonomy" id="449393"/>
    <lineage>
        <taxon>unclassified sequences</taxon>
        <taxon>metagenomes</taxon>
        <taxon>ecological metagenomes</taxon>
    </lineage>
</organism>
<accession>A0A6J7S6C9</accession>
<gene>
    <name evidence="2" type="ORF">UFOPK3046_01976</name>
    <name evidence="3" type="ORF">UFOPK4173_01307</name>
</gene>
<evidence type="ECO:0000313" key="3">
    <source>
        <dbReference type="EMBL" id="CAB5036884.1"/>
    </source>
</evidence>
<name>A0A6J7S6C9_9ZZZZ</name>
<dbReference type="EMBL" id="CAFBPW010000161">
    <property type="protein sequence ID" value="CAB5036884.1"/>
    <property type="molecule type" value="Genomic_DNA"/>
</dbReference>
<dbReference type="EMBL" id="CAFAAQ010000262">
    <property type="protein sequence ID" value="CAB4825365.1"/>
    <property type="molecule type" value="Genomic_DNA"/>
</dbReference>